<gene>
    <name evidence="1" type="ORF">EVAR_30885_1</name>
</gene>
<proteinExistence type="predicted"/>
<dbReference type="Proteomes" id="UP000299102">
    <property type="component" value="Unassembled WGS sequence"/>
</dbReference>
<reference evidence="1 2" key="1">
    <citation type="journal article" date="2019" name="Commun. Biol.">
        <title>The bagworm genome reveals a unique fibroin gene that provides high tensile strength.</title>
        <authorList>
            <person name="Kono N."/>
            <person name="Nakamura H."/>
            <person name="Ohtoshi R."/>
            <person name="Tomita M."/>
            <person name="Numata K."/>
            <person name="Arakawa K."/>
        </authorList>
    </citation>
    <scope>NUCLEOTIDE SEQUENCE [LARGE SCALE GENOMIC DNA]</scope>
</reference>
<keyword evidence="2" id="KW-1185">Reference proteome</keyword>
<name>A0A4C1V4U4_EUMVA</name>
<dbReference type="AlphaFoldDB" id="A0A4C1V4U4"/>
<sequence length="185" mass="21065">MPELDFPFCGLSANVFVCPRSLIPRSFVGGLRFERGTRAVRRSVRFVRRIVVRARRLIVACDVTRVTCSRDALLCCRRSSMSRLSLHSTAVLLHSSLTWEDALSVPNNLGEYYRGDSPRDGWWECEVGTTPEGGCVTGAYYRWENRQRCVPTVRPRTCTHLTDVVELICPGKDYGRLLVSLHCRR</sequence>
<evidence type="ECO:0000313" key="2">
    <source>
        <dbReference type="Proteomes" id="UP000299102"/>
    </source>
</evidence>
<protein>
    <submittedName>
        <fullName evidence="1">Uncharacterized protein</fullName>
    </submittedName>
</protein>
<evidence type="ECO:0000313" key="1">
    <source>
        <dbReference type="EMBL" id="GBP33297.1"/>
    </source>
</evidence>
<comment type="caution">
    <text evidence="1">The sequence shown here is derived from an EMBL/GenBank/DDBJ whole genome shotgun (WGS) entry which is preliminary data.</text>
</comment>
<organism evidence="1 2">
    <name type="scientific">Eumeta variegata</name>
    <name type="common">Bagworm moth</name>
    <name type="synonym">Eumeta japonica</name>
    <dbReference type="NCBI Taxonomy" id="151549"/>
    <lineage>
        <taxon>Eukaryota</taxon>
        <taxon>Metazoa</taxon>
        <taxon>Ecdysozoa</taxon>
        <taxon>Arthropoda</taxon>
        <taxon>Hexapoda</taxon>
        <taxon>Insecta</taxon>
        <taxon>Pterygota</taxon>
        <taxon>Neoptera</taxon>
        <taxon>Endopterygota</taxon>
        <taxon>Lepidoptera</taxon>
        <taxon>Glossata</taxon>
        <taxon>Ditrysia</taxon>
        <taxon>Tineoidea</taxon>
        <taxon>Psychidae</taxon>
        <taxon>Oiketicinae</taxon>
        <taxon>Eumeta</taxon>
    </lineage>
</organism>
<accession>A0A4C1V4U4</accession>
<dbReference type="EMBL" id="BGZK01000272">
    <property type="protein sequence ID" value="GBP33297.1"/>
    <property type="molecule type" value="Genomic_DNA"/>
</dbReference>